<name>A0A7W0CPB1_9ACTN</name>
<feature type="domain" description="AAA+ ATPase" evidence="4">
    <location>
        <begin position="240"/>
        <end position="451"/>
    </location>
</feature>
<feature type="transmembrane region" description="Helical" evidence="3">
    <location>
        <begin position="132"/>
        <end position="156"/>
    </location>
</feature>
<organism evidence="5 6">
    <name type="scientific">Nonomuraea soli</name>
    <dbReference type="NCBI Taxonomy" id="1032476"/>
    <lineage>
        <taxon>Bacteria</taxon>
        <taxon>Bacillati</taxon>
        <taxon>Actinomycetota</taxon>
        <taxon>Actinomycetes</taxon>
        <taxon>Streptosporangiales</taxon>
        <taxon>Streptosporangiaceae</taxon>
        <taxon>Nonomuraea</taxon>
    </lineage>
</organism>
<dbReference type="GO" id="GO:0030163">
    <property type="term" value="P:protein catabolic process"/>
    <property type="evidence" value="ECO:0007669"/>
    <property type="project" value="TreeGrafter"/>
</dbReference>
<reference evidence="5 6" key="1">
    <citation type="submission" date="2020-07" db="EMBL/GenBank/DDBJ databases">
        <title>Genomic Encyclopedia of Type Strains, Phase IV (KMG-IV): sequencing the most valuable type-strain genomes for metagenomic binning, comparative biology and taxonomic classification.</title>
        <authorList>
            <person name="Goeker M."/>
        </authorList>
    </citation>
    <scope>NUCLEOTIDE SEQUENCE [LARGE SCALE GENOMIC DNA]</scope>
    <source>
        <strain evidence="5 6">DSM 45533</strain>
    </source>
</reference>
<protein>
    <submittedName>
        <fullName evidence="5">ATP-dependent Zn protease</fullName>
    </submittedName>
</protein>
<dbReference type="InterPro" id="IPR000642">
    <property type="entry name" value="Peptidase_M41"/>
</dbReference>
<accession>A0A7W0CPB1</accession>
<feature type="transmembrane region" description="Helical" evidence="3">
    <location>
        <begin position="34"/>
        <end position="52"/>
    </location>
</feature>
<dbReference type="GO" id="GO:0005524">
    <property type="term" value="F:ATP binding"/>
    <property type="evidence" value="ECO:0007669"/>
    <property type="project" value="UniProtKB-KW"/>
</dbReference>
<feature type="transmembrane region" description="Helical" evidence="3">
    <location>
        <begin position="911"/>
        <end position="933"/>
    </location>
</feature>
<dbReference type="Pfam" id="PF01434">
    <property type="entry name" value="Peptidase_M41"/>
    <property type="match status" value="1"/>
</dbReference>
<keyword evidence="6" id="KW-1185">Reference proteome</keyword>
<dbReference type="GO" id="GO:0004222">
    <property type="term" value="F:metalloendopeptidase activity"/>
    <property type="evidence" value="ECO:0007669"/>
    <property type="project" value="InterPro"/>
</dbReference>
<dbReference type="RefSeq" id="WP_312894740.1">
    <property type="nucleotide sequence ID" value="NZ_BAABAM010000004.1"/>
</dbReference>
<evidence type="ECO:0000256" key="2">
    <source>
        <dbReference type="SAM" id="MobiDB-lite"/>
    </source>
</evidence>
<dbReference type="GO" id="GO:0004176">
    <property type="term" value="F:ATP-dependent peptidase activity"/>
    <property type="evidence" value="ECO:0007669"/>
    <property type="project" value="InterPro"/>
</dbReference>
<evidence type="ECO:0000259" key="4">
    <source>
        <dbReference type="SMART" id="SM00382"/>
    </source>
</evidence>
<dbReference type="GO" id="GO:0005886">
    <property type="term" value="C:plasma membrane"/>
    <property type="evidence" value="ECO:0007669"/>
    <property type="project" value="TreeGrafter"/>
</dbReference>
<evidence type="ECO:0000313" key="6">
    <source>
        <dbReference type="Proteomes" id="UP000530928"/>
    </source>
</evidence>
<feature type="transmembrane region" description="Helical" evidence="3">
    <location>
        <begin position="168"/>
        <end position="190"/>
    </location>
</feature>
<keyword evidence="1" id="KW-0067">ATP-binding</keyword>
<dbReference type="InterPro" id="IPR037219">
    <property type="entry name" value="Peptidase_M41-like"/>
</dbReference>
<dbReference type="Proteomes" id="UP000530928">
    <property type="component" value="Unassembled WGS sequence"/>
</dbReference>
<dbReference type="Pfam" id="PF00004">
    <property type="entry name" value="AAA"/>
    <property type="match status" value="2"/>
</dbReference>
<dbReference type="GO" id="GO:0006508">
    <property type="term" value="P:proteolysis"/>
    <property type="evidence" value="ECO:0007669"/>
    <property type="project" value="UniProtKB-KW"/>
</dbReference>
<evidence type="ECO:0000313" key="5">
    <source>
        <dbReference type="EMBL" id="MBA2894738.1"/>
    </source>
</evidence>
<proteinExistence type="inferred from homology"/>
<sequence length="978" mass="107856">MNQTTYHEGLRAPDSGPDDSGREYRKKLPMWDRIKFLILLTVAFLILTWKTMADYQGIMPFVEALRSIAAEHQWIFWFLGIEVLRQLHFLISEKSSGYHHFWSKTIFGGTERWSKRRFSDWTRFRVSRWAKVAFFVTVLALVLGAVLDTSPFIAIFQAPALLFMALPYVAQLAFAFFFVIFQFVGLFWFLSRGGIETYFPDDIKTRFKDVWGQDHVVERVRENIVFLERPEAIEDKGGYVPGGLLLWGPPGTGKTLMAEAVAGETGKPYVFVDPGAFINMFMGIGILKVKGLFRKLRKLALRYGGVIVFFDEADSLGRRGRLAGQPQPGAGFTHTGCHGFNYLAEDSRSRLTFRTPQDEPVEKRRFIMGGGMNGGGGDMGTLQALLTELSGLKKPRGFFNRLVRRALGMRPKPPPKYRILVMMATNMPDVLDEALLRPGRIDRIYKVGYPSKAGRVRTYEGYFAKVEHNLTPEQIDKLATITPYATGATIKDMVNESLITAIRDGRDVITWADVLRAKRLKQLGPPEDVEYIERERHAVAVHEACHAVIAYRTRYHLEIDVATIEKGADYLGMVASIKPEDQFTRWKSEYEADIMVSLASLAGERMFFGEDNSSGVSGDLHSATFLTALMESHWGMGTGVTSLPALQQLEIMGGGKAMPRQRPTGGPISIGFTGSGDSGRRPADEESPHVLGERIEWNLVRLMGMAEDLLREHRRDVLCLAHALETHKTLNGDDVVAIFERRRGTLVDGSIYESDELFAEIEEYHEEAARAHREHSPVMRELPGAVEEQESYAAMVTTVPGAPAHVAVAPMATEVVIAPPPHTPVALSENGRQPEFVPWAAEPQPIPGATPLAASAPPAAETPRSRGKGVLVVVGSLFALVAVAVVGALVATGGLPGAASSAVSGVASPGLLAVLFIIVVAVIVGIGVAMIMVRNMRSAQARAEQDRDRANARAQLLAAAMDPETAMRLLGYDGRKEP</sequence>
<evidence type="ECO:0000256" key="3">
    <source>
        <dbReference type="SAM" id="Phobius"/>
    </source>
</evidence>
<gene>
    <name evidence="5" type="ORF">HNR30_006110</name>
</gene>
<dbReference type="AlphaFoldDB" id="A0A7W0CPB1"/>
<dbReference type="SMART" id="SM00382">
    <property type="entry name" value="AAA"/>
    <property type="match status" value="1"/>
</dbReference>
<dbReference type="InterPro" id="IPR003960">
    <property type="entry name" value="ATPase_AAA_CS"/>
</dbReference>
<keyword evidence="3" id="KW-0472">Membrane</keyword>
<evidence type="ECO:0000256" key="1">
    <source>
        <dbReference type="RuleBase" id="RU003651"/>
    </source>
</evidence>
<dbReference type="Gene3D" id="3.40.50.300">
    <property type="entry name" value="P-loop containing nucleotide triphosphate hydrolases"/>
    <property type="match status" value="1"/>
</dbReference>
<dbReference type="GO" id="GO:0016887">
    <property type="term" value="F:ATP hydrolysis activity"/>
    <property type="evidence" value="ECO:0007669"/>
    <property type="project" value="InterPro"/>
</dbReference>
<dbReference type="PANTHER" id="PTHR23076">
    <property type="entry name" value="METALLOPROTEASE M41 FTSH"/>
    <property type="match status" value="1"/>
</dbReference>
<comment type="similarity">
    <text evidence="1">Belongs to the AAA ATPase family.</text>
</comment>
<feature type="region of interest" description="Disordered" evidence="2">
    <location>
        <begin position="1"/>
        <end position="21"/>
    </location>
</feature>
<feature type="transmembrane region" description="Helical" evidence="3">
    <location>
        <begin position="870"/>
        <end position="891"/>
    </location>
</feature>
<dbReference type="SUPFAM" id="SSF140990">
    <property type="entry name" value="FtsH protease domain-like"/>
    <property type="match status" value="1"/>
</dbReference>
<dbReference type="InterPro" id="IPR003959">
    <property type="entry name" value="ATPase_AAA_core"/>
</dbReference>
<keyword evidence="5" id="KW-0378">Hydrolase</keyword>
<dbReference type="EMBL" id="JACDUR010000006">
    <property type="protein sequence ID" value="MBA2894738.1"/>
    <property type="molecule type" value="Genomic_DNA"/>
</dbReference>
<keyword evidence="1" id="KW-0547">Nucleotide-binding</keyword>
<dbReference type="PANTHER" id="PTHR23076:SF97">
    <property type="entry name" value="ATP-DEPENDENT ZINC METALLOPROTEASE YME1L1"/>
    <property type="match status" value="1"/>
</dbReference>
<keyword evidence="3" id="KW-0812">Transmembrane</keyword>
<dbReference type="Gene3D" id="1.10.8.60">
    <property type="match status" value="1"/>
</dbReference>
<keyword evidence="5" id="KW-0645">Protease</keyword>
<dbReference type="Gene3D" id="1.20.58.760">
    <property type="entry name" value="Peptidase M41"/>
    <property type="match status" value="1"/>
</dbReference>
<dbReference type="SUPFAM" id="SSF52540">
    <property type="entry name" value="P-loop containing nucleoside triphosphate hydrolases"/>
    <property type="match status" value="1"/>
</dbReference>
<keyword evidence="3" id="KW-1133">Transmembrane helix</keyword>
<dbReference type="InterPro" id="IPR003593">
    <property type="entry name" value="AAA+_ATPase"/>
</dbReference>
<dbReference type="PROSITE" id="PS00674">
    <property type="entry name" value="AAA"/>
    <property type="match status" value="1"/>
</dbReference>
<dbReference type="InterPro" id="IPR027417">
    <property type="entry name" value="P-loop_NTPase"/>
</dbReference>
<comment type="caution">
    <text evidence="5">The sequence shown here is derived from an EMBL/GenBank/DDBJ whole genome shotgun (WGS) entry which is preliminary data.</text>
</comment>